<sequence length="128" mass="13696">MDGKILARIGAVGFVTFAITATAIELSRKDEPPLYRSAAAATETGVDPLKTELRRCQQLGEAGTRDPACLQAWADNRDRFLKPSQALQPQPAPQAPGPQSQPQNPPATRDPAVNETAPAIDSHTNEAR</sequence>
<dbReference type="InterPro" id="IPR027587">
    <property type="entry name" value="TrbK"/>
</dbReference>
<keyword evidence="2" id="KW-0812">Transmembrane</keyword>
<evidence type="ECO:0000256" key="1">
    <source>
        <dbReference type="SAM" id="MobiDB-lite"/>
    </source>
</evidence>
<dbReference type="AlphaFoldDB" id="A0A2L2L7S2"/>
<dbReference type="EMBL" id="CP026924">
    <property type="protein sequence ID" value="AVH40362.1"/>
    <property type="molecule type" value="Genomic_DNA"/>
</dbReference>
<evidence type="ECO:0000313" key="4">
    <source>
        <dbReference type="Proteomes" id="UP000237717"/>
    </source>
</evidence>
<accession>A0A2L2L7S2</accession>
<reference evidence="3 4" key="1">
    <citation type="submission" date="2018-02" db="EMBL/GenBank/DDBJ databases">
        <title>Complete genome sequence of Agrobacterium tumefaciens 1D1609.</title>
        <authorList>
            <person name="Cho S.-T."/>
            <person name="Haryono M."/>
            <person name="Chang H.-H."/>
            <person name="Santos M.N."/>
            <person name="Lai E.-M."/>
            <person name="Kuo C.-H."/>
        </authorList>
    </citation>
    <scope>NUCLEOTIDE SEQUENCE [LARGE SCALE GENOMIC DNA]</scope>
    <source>
        <strain evidence="3 4">1D1609</strain>
    </source>
</reference>
<keyword evidence="2" id="KW-0472">Membrane</keyword>
<dbReference type="Proteomes" id="UP000237717">
    <property type="component" value="Chromosome I"/>
</dbReference>
<keyword evidence="2" id="KW-1133">Transmembrane helix</keyword>
<proteinExistence type="predicted"/>
<protein>
    <submittedName>
        <fullName evidence="3">Type IV secretion system protein TrbK</fullName>
    </submittedName>
</protein>
<dbReference type="Pfam" id="PF20084">
    <property type="entry name" value="TrbK"/>
    <property type="match status" value="1"/>
</dbReference>
<dbReference type="RefSeq" id="WP_104679251.1">
    <property type="nucleotide sequence ID" value="NZ_CP026924.1"/>
</dbReference>
<gene>
    <name evidence="3" type="primary">trbK</name>
    <name evidence="3" type="ORF">At1D1609_03070</name>
</gene>
<name>A0A2L2L7S2_AGRTU</name>
<feature type="transmembrane region" description="Helical" evidence="2">
    <location>
        <begin position="6"/>
        <end position="26"/>
    </location>
</feature>
<evidence type="ECO:0000256" key="2">
    <source>
        <dbReference type="SAM" id="Phobius"/>
    </source>
</evidence>
<organism evidence="3 4">
    <name type="scientific">Agrobacterium tumefaciens</name>
    <dbReference type="NCBI Taxonomy" id="358"/>
    <lineage>
        <taxon>Bacteria</taxon>
        <taxon>Pseudomonadati</taxon>
        <taxon>Pseudomonadota</taxon>
        <taxon>Alphaproteobacteria</taxon>
        <taxon>Hyphomicrobiales</taxon>
        <taxon>Rhizobiaceae</taxon>
        <taxon>Rhizobium/Agrobacterium group</taxon>
        <taxon>Agrobacterium</taxon>
        <taxon>Agrobacterium tumefaciens complex</taxon>
    </lineage>
</organism>
<dbReference type="NCBIfam" id="TIGR04360">
    <property type="entry name" value="other_trbK"/>
    <property type="match status" value="1"/>
</dbReference>
<evidence type="ECO:0000313" key="3">
    <source>
        <dbReference type="EMBL" id="AVH40362.1"/>
    </source>
</evidence>
<feature type="region of interest" description="Disordered" evidence="1">
    <location>
        <begin position="79"/>
        <end position="128"/>
    </location>
</feature>